<keyword evidence="3" id="KW-1185">Reference proteome</keyword>
<gene>
    <name evidence="2" type="ORF">CRP01_24980</name>
</gene>
<evidence type="ECO:0000313" key="2">
    <source>
        <dbReference type="EMBL" id="PHN03806.1"/>
    </source>
</evidence>
<dbReference type="AlphaFoldDB" id="A0A2D0N5Z4"/>
<sequence length="219" mass="25259">MIRSSILSFFLALITISVSAQNNFYNQNNQVLMQDRYDKIDGTPYLLEDWGTAVLYPLKGESLRHAKINYNGTTGTFEIVEGDAYIELNAALYNKVELNYKGKTYTFVNRLKPDDVTYYMVLHEGKDYLFLEHFEADLRSQGANYGVSADQEKFVPVTNNYVWKDGTLHDINRNTKKIVSFFDSPALKKEVKNKKLNLKDDADLSAALSYYDQRQEKKN</sequence>
<feature type="chain" id="PRO_5012587384" evidence="1">
    <location>
        <begin position="21"/>
        <end position="219"/>
    </location>
</feature>
<name>A0A2D0N5Z4_FLAN2</name>
<feature type="signal peptide" evidence="1">
    <location>
        <begin position="1"/>
        <end position="20"/>
    </location>
</feature>
<accession>A0A2D0N5Z4</accession>
<protein>
    <submittedName>
        <fullName evidence="2">Uncharacterized protein</fullName>
    </submittedName>
</protein>
<organism evidence="2 3">
    <name type="scientific">Flavilitoribacter nigricans (strain ATCC 23147 / DSM 23189 / NBRC 102662 / NCIMB 1420 / SS-2)</name>
    <name type="common">Lewinella nigricans</name>
    <dbReference type="NCBI Taxonomy" id="1122177"/>
    <lineage>
        <taxon>Bacteria</taxon>
        <taxon>Pseudomonadati</taxon>
        <taxon>Bacteroidota</taxon>
        <taxon>Saprospiria</taxon>
        <taxon>Saprospirales</taxon>
        <taxon>Lewinellaceae</taxon>
        <taxon>Flavilitoribacter</taxon>
    </lineage>
</organism>
<evidence type="ECO:0000256" key="1">
    <source>
        <dbReference type="SAM" id="SignalP"/>
    </source>
</evidence>
<comment type="caution">
    <text evidence="2">The sequence shown here is derived from an EMBL/GenBank/DDBJ whole genome shotgun (WGS) entry which is preliminary data.</text>
</comment>
<dbReference type="Proteomes" id="UP000223913">
    <property type="component" value="Unassembled WGS sequence"/>
</dbReference>
<proteinExistence type="predicted"/>
<keyword evidence="1" id="KW-0732">Signal</keyword>
<evidence type="ECO:0000313" key="3">
    <source>
        <dbReference type="Proteomes" id="UP000223913"/>
    </source>
</evidence>
<dbReference type="EMBL" id="PDUD01000029">
    <property type="protein sequence ID" value="PHN03806.1"/>
    <property type="molecule type" value="Genomic_DNA"/>
</dbReference>
<dbReference type="RefSeq" id="WP_099152838.1">
    <property type="nucleotide sequence ID" value="NZ_PDUD01000029.1"/>
</dbReference>
<reference evidence="2 3" key="1">
    <citation type="submission" date="2017-10" db="EMBL/GenBank/DDBJ databases">
        <title>The draft genome sequence of Lewinella nigricans NBRC 102662.</title>
        <authorList>
            <person name="Wang K."/>
        </authorList>
    </citation>
    <scope>NUCLEOTIDE SEQUENCE [LARGE SCALE GENOMIC DNA]</scope>
    <source>
        <strain evidence="2 3">NBRC 102662</strain>
    </source>
</reference>
<dbReference type="OrthoDB" id="680837at2"/>